<feature type="compositionally biased region" description="Acidic residues" evidence="1">
    <location>
        <begin position="742"/>
        <end position="769"/>
    </location>
</feature>
<feature type="compositionally biased region" description="Basic and acidic residues" evidence="1">
    <location>
        <begin position="728"/>
        <end position="737"/>
    </location>
</feature>
<dbReference type="VEuPathDB" id="PlasmoDB:PVLDE_0201160"/>
<feature type="region of interest" description="Disordered" evidence="1">
    <location>
        <begin position="675"/>
        <end position="703"/>
    </location>
</feature>
<organism evidence="2 3">
    <name type="scientific">Plasmodium vinckei lentum</name>
    <dbReference type="NCBI Taxonomy" id="138297"/>
    <lineage>
        <taxon>Eukaryota</taxon>
        <taxon>Sar</taxon>
        <taxon>Alveolata</taxon>
        <taxon>Apicomplexa</taxon>
        <taxon>Aconoidasida</taxon>
        <taxon>Haemosporida</taxon>
        <taxon>Plasmodiidae</taxon>
        <taxon>Plasmodium</taxon>
        <taxon>Plasmodium (Vinckeia)</taxon>
    </lineage>
</organism>
<protein>
    <submittedName>
        <fullName evidence="2">Uncharacterized protein</fullName>
    </submittedName>
</protein>
<sequence>MKYLVLVFFIVTSINIRQYKNYNLNTKLKPFTNKIFMSSRVQLKSTKLQHRKRPRKRKKSEIYRTPVLYHPNQKDYFNLQSEYICLPDIEVLNLLSKNKLHALVNAIRNKDNDQINTILYKDINNIYIDPRYIYYTPSFVNNEQGENTSNEFDNCDKQNNSTENNDASNQEDNANNQLWIRKKSTALNNVNYNKEYGIGIKKADEDESDNNKENTFVDVNNIYFYFKKVNITNINKDNINDDIYNELKELKRVSVEKGDPIGYNIYKYFLNIITNVDRLKYIDDFFLVDYINNVWTNKNVHKYFYFLNSLYDRMKKISYKLFNLNYKIDQIGHIEEKNKMIYFERHELFNKIIKKTKFIPNYILKHNYIYSNNILNLYEYDTQTNSFINKFDSTYNPVTLNDFFDLEKKTNLNIYYNPNRFDSFKNYAHTYPRNNQLKQVMQITYGNNENYHKDSDPTHSSQKSLDTENVKNDEDNAPHSDSKQKKLNEKFKDEKNNMKNGNSSVEAEQNDKLDNRSSWIDRIKNNTKLKYEILEKISEKMHSEFLEMKIVDDQNKIDLNKIDDIKNDKNSLLYKKVYAMRDYFYNLIYDNYKPNLDIYELETFVDAEYRTYSYKKDLDLLFKHWVLNENKQLPTIQFAKKDVELARTRLISKRKRKILEFDQLLYERHGKIQKELQHDQSNEVTNDPTSTKVGDETEKEELNDKCQNKLIKKSISCLIKWNVRSENDSNKKNKQNDNDNNYNDEYDEEDNMDFTEDEENEDNEDIDFTDFDKSDIKNEEIKSYGFCDEDLETYETDNTTPFYNMKFAKLVIYDDNYNEKSFVDTLMRYIQSCDFQRASDIYNSLKVKGKVDTLYFKNYERAENIAFLLRQSPEKIVVDVELL</sequence>
<feature type="compositionally biased region" description="Polar residues" evidence="1">
    <location>
        <begin position="682"/>
        <end position="692"/>
    </location>
</feature>
<dbReference type="EMBL" id="LR865364">
    <property type="protein sequence ID" value="CAD2084631.1"/>
    <property type="molecule type" value="Genomic_DNA"/>
</dbReference>
<gene>
    <name evidence="2" type="ORF">PVLDE_0201160</name>
</gene>
<proteinExistence type="predicted"/>
<feature type="compositionally biased region" description="Polar residues" evidence="1">
    <location>
        <begin position="498"/>
        <end position="507"/>
    </location>
</feature>
<feature type="compositionally biased region" description="Basic and acidic residues" evidence="1">
    <location>
        <begin position="465"/>
        <end position="497"/>
    </location>
</feature>
<feature type="region of interest" description="Disordered" evidence="1">
    <location>
        <begin position="145"/>
        <end position="171"/>
    </location>
</feature>
<feature type="region of interest" description="Disordered" evidence="1">
    <location>
        <begin position="448"/>
        <end position="511"/>
    </location>
</feature>
<dbReference type="AlphaFoldDB" id="A0A6V7RVD2"/>
<evidence type="ECO:0000313" key="3">
    <source>
        <dbReference type="Proteomes" id="UP000515308"/>
    </source>
</evidence>
<reference evidence="2 3" key="1">
    <citation type="submission" date="2020-08" db="EMBL/GenBank/DDBJ databases">
        <authorList>
            <person name="Ramaprasad A."/>
        </authorList>
    </citation>
    <scope>NUCLEOTIDE SEQUENCE [LARGE SCALE GENOMIC DNA]</scope>
</reference>
<name>A0A6V7RVD2_PLAVN</name>
<evidence type="ECO:0000313" key="2">
    <source>
        <dbReference type="EMBL" id="CAD2084631.1"/>
    </source>
</evidence>
<feature type="region of interest" description="Disordered" evidence="1">
    <location>
        <begin position="728"/>
        <end position="769"/>
    </location>
</feature>
<feature type="compositionally biased region" description="Basic and acidic residues" evidence="1">
    <location>
        <begin position="693"/>
        <end position="703"/>
    </location>
</feature>
<accession>A0A6V7RVD2</accession>
<dbReference type="Proteomes" id="UP000515308">
    <property type="component" value="Chromosome PVLDE_02"/>
</dbReference>
<evidence type="ECO:0000256" key="1">
    <source>
        <dbReference type="SAM" id="MobiDB-lite"/>
    </source>
</evidence>